<evidence type="ECO:0008006" key="3">
    <source>
        <dbReference type="Google" id="ProtNLM"/>
    </source>
</evidence>
<sequence>MAVPRVLAQARRAAGYTQEAFVAEFRAEAERLGAKASLTVRQLSRWENRSPPPLPYPAQQQVLEAVLGLPLQDLGFVVPQHRRTTAPVGHDGEVRRRNLVLGVPSGIAAAALLPALSGRVGAGDVARVRAELAALYQVDHQHGGIPAQARAAALAQHITHALDTAALTPSVARDLETTLAELACHRAWFSYDGPENLARAASTEAITTTQLTDHPLLQARALATHSLVAMRTGRRWEARSAVERAHQLARTAGAGPTVHLVIALREAGAATRAGDQTTARRALSRATHHHARVDHDQDVPAWARFAGQVEVDYATAAWHRHGGRPAKAIPFLRAAVAQLGAGYTRNSTWYRSRLAITLLEAGDIEEACAEIDRVLDTAGQVASRRLRSRLGEFAAAAATTGAAAATDPVDRIRALLREAA</sequence>
<dbReference type="CDD" id="cd00093">
    <property type="entry name" value="HTH_XRE"/>
    <property type="match status" value="1"/>
</dbReference>
<keyword evidence="2" id="KW-1185">Reference proteome</keyword>
<dbReference type="EMBL" id="OCNE01000028">
    <property type="protein sequence ID" value="SOD66963.1"/>
    <property type="molecule type" value="Genomic_DNA"/>
</dbReference>
<dbReference type="InterPro" id="IPR001387">
    <property type="entry name" value="Cro/C1-type_HTH"/>
</dbReference>
<evidence type="ECO:0000313" key="1">
    <source>
        <dbReference type="EMBL" id="SOD66963.1"/>
    </source>
</evidence>
<dbReference type="InterPro" id="IPR011990">
    <property type="entry name" value="TPR-like_helical_dom_sf"/>
</dbReference>
<dbReference type="Proteomes" id="UP000219072">
    <property type="component" value="Unassembled WGS sequence"/>
</dbReference>
<dbReference type="AlphaFoldDB" id="A0A286E7U4"/>
<accession>A0A286E7U4</accession>
<organism evidence="1 2">
    <name type="scientific">Streptomyces zhaozhouensis</name>
    <dbReference type="NCBI Taxonomy" id="1300267"/>
    <lineage>
        <taxon>Bacteria</taxon>
        <taxon>Bacillati</taxon>
        <taxon>Actinomycetota</taxon>
        <taxon>Actinomycetes</taxon>
        <taxon>Kitasatosporales</taxon>
        <taxon>Streptomycetaceae</taxon>
        <taxon>Streptomyces</taxon>
    </lineage>
</organism>
<dbReference type="SUPFAM" id="SSF48452">
    <property type="entry name" value="TPR-like"/>
    <property type="match status" value="1"/>
</dbReference>
<evidence type="ECO:0000313" key="2">
    <source>
        <dbReference type="Proteomes" id="UP000219072"/>
    </source>
</evidence>
<dbReference type="Gene3D" id="1.25.40.10">
    <property type="entry name" value="Tetratricopeptide repeat domain"/>
    <property type="match status" value="1"/>
</dbReference>
<reference evidence="1 2" key="1">
    <citation type="submission" date="2017-09" db="EMBL/GenBank/DDBJ databases">
        <authorList>
            <person name="Ehlers B."/>
            <person name="Leendertz F.H."/>
        </authorList>
    </citation>
    <scope>NUCLEOTIDE SEQUENCE [LARGE SCALE GENOMIC DNA]</scope>
    <source>
        <strain evidence="1 2">CGMCC 4.7095</strain>
    </source>
</reference>
<gene>
    <name evidence="1" type="ORF">SAMN06297387_12816</name>
</gene>
<proteinExistence type="predicted"/>
<protein>
    <recommendedName>
        <fullName evidence="3">HTH cro/C1-type domain-containing protein</fullName>
    </recommendedName>
</protein>
<name>A0A286E7U4_9ACTN</name>